<organism evidence="10 11">
    <name type="scientific">Nocardioides szechwanensis</name>
    <dbReference type="NCBI Taxonomy" id="1005944"/>
    <lineage>
        <taxon>Bacteria</taxon>
        <taxon>Bacillati</taxon>
        <taxon>Actinomycetota</taxon>
        <taxon>Actinomycetes</taxon>
        <taxon>Propionibacteriales</taxon>
        <taxon>Nocardioidaceae</taxon>
        <taxon>Nocardioides</taxon>
    </lineage>
</organism>
<dbReference type="PIRSF" id="PIRSF001332">
    <property type="entry name" value="Acetolac_decarb"/>
    <property type="match status" value="1"/>
</dbReference>
<dbReference type="STRING" id="1005944.SAMN05192576_3875"/>
<evidence type="ECO:0000256" key="1">
    <source>
        <dbReference type="ARBA" id="ARBA00001784"/>
    </source>
</evidence>
<dbReference type="Pfam" id="PF03306">
    <property type="entry name" value="AAL_decarboxy"/>
    <property type="match status" value="1"/>
</dbReference>
<dbReference type="AlphaFoldDB" id="A0A1H0J100"/>
<keyword evidence="8 9" id="KW-0456">Lyase</keyword>
<evidence type="ECO:0000256" key="6">
    <source>
        <dbReference type="ARBA" id="ARBA00022793"/>
    </source>
</evidence>
<keyword evidence="6 9" id="KW-0210">Decarboxylase</keyword>
<dbReference type="RefSeq" id="WP_170254351.1">
    <property type="nucleotide sequence ID" value="NZ_BKAE01000012.1"/>
</dbReference>
<dbReference type="EC" id="4.1.1.5" evidence="4 9"/>
<accession>A0A1H0J100</accession>
<evidence type="ECO:0000256" key="8">
    <source>
        <dbReference type="ARBA" id="ARBA00023239"/>
    </source>
</evidence>
<evidence type="ECO:0000313" key="11">
    <source>
        <dbReference type="Proteomes" id="UP000199004"/>
    </source>
</evidence>
<evidence type="ECO:0000256" key="9">
    <source>
        <dbReference type="PIRNR" id="PIRNR001332"/>
    </source>
</evidence>
<dbReference type="GO" id="GO:0047605">
    <property type="term" value="F:acetolactate decarboxylase activity"/>
    <property type="evidence" value="ECO:0007669"/>
    <property type="project" value="UniProtKB-UniRule"/>
</dbReference>
<keyword evidence="7 9" id="KW-0005">Acetoin biosynthesis</keyword>
<proteinExistence type="inferred from homology"/>
<dbReference type="InterPro" id="IPR005128">
    <property type="entry name" value="Acetolactate_a_deCO2ase"/>
</dbReference>
<keyword evidence="11" id="KW-1185">Reference proteome</keyword>
<dbReference type="PANTHER" id="PTHR35524:SF1">
    <property type="entry name" value="ALPHA-ACETOLACTATE DECARBOXYLASE"/>
    <property type="match status" value="1"/>
</dbReference>
<dbReference type="SUPFAM" id="SSF117856">
    <property type="entry name" value="AF0104/ALDC/Ptd012-like"/>
    <property type="match status" value="1"/>
</dbReference>
<evidence type="ECO:0000256" key="4">
    <source>
        <dbReference type="ARBA" id="ARBA00013204"/>
    </source>
</evidence>
<dbReference type="Proteomes" id="UP000199004">
    <property type="component" value="Unassembled WGS sequence"/>
</dbReference>
<evidence type="ECO:0000256" key="3">
    <source>
        <dbReference type="ARBA" id="ARBA00007106"/>
    </source>
</evidence>
<evidence type="ECO:0000313" key="10">
    <source>
        <dbReference type="EMBL" id="SDO37272.1"/>
    </source>
</evidence>
<dbReference type="UniPathway" id="UPA00626">
    <property type="reaction ID" value="UER00678"/>
</dbReference>
<dbReference type="EMBL" id="FNIC01000008">
    <property type="protein sequence ID" value="SDO37272.1"/>
    <property type="molecule type" value="Genomic_DNA"/>
</dbReference>
<comment type="pathway">
    <text evidence="2 9">Polyol metabolism; (R,R)-butane-2,3-diol biosynthesis; (R,R)-butane-2,3-diol from pyruvate: step 2/3.</text>
</comment>
<comment type="catalytic activity">
    <reaction evidence="1 9">
        <text>(2S)-2-acetolactate + H(+) = (R)-acetoin + CO2</text>
        <dbReference type="Rhea" id="RHEA:21580"/>
        <dbReference type="ChEBI" id="CHEBI:15378"/>
        <dbReference type="ChEBI" id="CHEBI:15686"/>
        <dbReference type="ChEBI" id="CHEBI:16526"/>
        <dbReference type="ChEBI" id="CHEBI:58476"/>
        <dbReference type="EC" id="4.1.1.5"/>
    </reaction>
</comment>
<sequence length="222" mass="24353">MSVLWQNAPAISLQNGCFDGLTSVAEAKTHGSLGVGAFDHLDGEMVMVDGVVYRMHADSTAQVADDTDTLSFCMVIPFEPELSQELPDSTTTGDIGALVAEMAGTKNLFVAFRLHGTFGHLHTRSIPRQDPPYPRLEEVEHTQPEYHYTDVSGLMVGFSAPSYAGKIAPGGFHLHVVDDARTLGGHVIDFQDGRNLRIEIQRITRHEVDYPATADFTRRELT</sequence>
<dbReference type="NCBIfam" id="TIGR01252">
    <property type="entry name" value="acetolac_decarb"/>
    <property type="match status" value="1"/>
</dbReference>
<gene>
    <name evidence="10" type="ORF">SAMN05192576_3875</name>
</gene>
<reference evidence="10 11" key="1">
    <citation type="submission" date="2016-10" db="EMBL/GenBank/DDBJ databases">
        <authorList>
            <person name="de Groot N.N."/>
        </authorList>
    </citation>
    <scope>NUCLEOTIDE SEQUENCE [LARGE SCALE GENOMIC DNA]</scope>
    <source>
        <strain evidence="10 11">CGMCC 1.11147</strain>
    </source>
</reference>
<comment type="similarity">
    <text evidence="3 9">Belongs to the alpha-acetolactate decarboxylase family.</text>
</comment>
<evidence type="ECO:0000256" key="5">
    <source>
        <dbReference type="ARBA" id="ARBA00020164"/>
    </source>
</evidence>
<protein>
    <recommendedName>
        <fullName evidence="5 9">Alpha-acetolactate decarboxylase</fullName>
        <ecNumber evidence="4 9">4.1.1.5</ecNumber>
    </recommendedName>
</protein>
<dbReference type="GO" id="GO:0045151">
    <property type="term" value="P:acetoin biosynthetic process"/>
    <property type="evidence" value="ECO:0007669"/>
    <property type="project" value="UniProtKB-UniRule"/>
</dbReference>
<dbReference type="CDD" id="cd17299">
    <property type="entry name" value="acetolactate_decarboxylase"/>
    <property type="match status" value="1"/>
</dbReference>
<dbReference type="PANTHER" id="PTHR35524">
    <property type="entry name" value="ALPHA-ACETOLACTATE DECARBOXYLASE"/>
    <property type="match status" value="1"/>
</dbReference>
<evidence type="ECO:0000256" key="2">
    <source>
        <dbReference type="ARBA" id="ARBA00005170"/>
    </source>
</evidence>
<evidence type="ECO:0000256" key="7">
    <source>
        <dbReference type="ARBA" id="ARBA00023061"/>
    </source>
</evidence>
<name>A0A1H0J100_9ACTN</name>
<dbReference type="Gene3D" id="3.30.1330.80">
    <property type="entry name" value="Hypothetical protein, similar to alpha- acetolactate decarboxylase, domain 2"/>
    <property type="match status" value="2"/>
</dbReference>